<evidence type="ECO:0008006" key="3">
    <source>
        <dbReference type="Google" id="ProtNLM"/>
    </source>
</evidence>
<keyword evidence="2" id="KW-1185">Reference proteome</keyword>
<dbReference type="Pfam" id="PF10294">
    <property type="entry name" value="Methyltransf_16"/>
    <property type="match status" value="1"/>
</dbReference>
<dbReference type="EMBL" id="JARIHO010000030">
    <property type="protein sequence ID" value="KAJ7336802.1"/>
    <property type="molecule type" value="Genomic_DNA"/>
</dbReference>
<reference evidence="1" key="1">
    <citation type="submission" date="2023-03" db="EMBL/GenBank/DDBJ databases">
        <title>Massive genome expansion in bonnet fungi (Mycena s.s.) driven by repeated elements and novel gene families across ecological guilds.</title>
        <authorList>
            <consortium name="Lawrence Berkeley National Laboratory"/>
            <person name="Harder C.B."/>
            <person name="Miyauchi S."/>
            <person name="Viragh M."/>
            <person name="Kuo A."/>
            <person name="Thoen E."/>
            <person name="Andreopoulos B."/>
            <person name="Lu D."/>
            <person name="Skrede I."/>
            <person name="Drula E."/>
            <person name="Henrissat B."/>
            <person name="Morin E."/>
            <person name="Kohler A."/>
            <person name="Barry K."/>
            <person name="LaButti K."/>
            <person name="Morin E."/>
            <person name="Salamov A."/>
            <person name="Lipzen A."/>
            <person name="Mereny Z."/>
            <person name="Hegedus B."/>
            <person name="Baldrian P."/>
            <person name="Stursova M."/>
            <person name="Weitz H."/>
            <person name="Taylor A."/>
            <person name="Grigoriev I.V."/>
            <person name="Nagy L.G."/>
            <person name="Martin F."/>
            <person name="Kauserud H."/>
        </authorList>
    </citation>
    <scope>NUCLEOTIDE SEQUENCE</scope>
    <source>
        <strain evidence="1">CBHHK002</strain>
    </source>
</reference>
<name>A0AAD6ZSD6_9AGAR</name>
<evidence type="ECO:0000313" key="2">
    <source>
        <dbReference type="Proteomes" id="UP001218218"/>
    </source>
</evidence>
<proteinExistence type="predicted"/>
<dbReference type="InterPro" id="IPR029063">
    <property type="entry name" value="SAM-dependent_MTases_sf"/>
</dbReference>
<dbReference type="GO" id="GO:0008757">
    <property type="term" value="F:S-adenosylmethionine-dependent methyltransferase activity"/>
    <property type="evidence" value="ECO:0007669"/>
    <property type="project" value="UniProtKB-ARBA"/>
</dbReference>
<dbReference type="SUPFAM" id="SSF53335">
    <property type="entry name" value="S-adenosyl-L-methionine-dependent methyltransferases"/>
    <property type="match status" value="1"/>
</dbReference>
<dbReference type="Gene3D" id="3.40.50.150">
    <property type="entry name" value="Vaccinia Virus protein VP39"/>
    <property type="match status" value="1"/>
</dbReference>
<dbReference type="PANTHER" id="PTHR14614">
    <property type="entry name" value="HEPATOCELLULAR CARCINOMA-ASSOCIATED ANTIGEN"/>
    <property type="match status" value="1"/>
</dbReference>
<evidence type="ECO:0000313" key="1">
    <source>
        <dbReference type="EMBL" id="KAJ7336802.1"/>
    </source>
</evidence>
<sequence length="386" mass="41461">MLLNEPPSLRLPPIRTLSGLPPDGLIECIEALQILYSPGVRGSKIRRRFSSNPSTESPSLAASFVSAPDLEKIAALRADEFERAHTIRWLTSLLNNIEKLQGTPSEVDSVISRAASLLANCGGASSAGAITRTLSFPSARGPISITLRDIPLENGDIASVGAQTWGGACVLSELIASHPADFGLLPACTLRALELGAGTGLAGLMLAKVAQSMDVGVEVVSTDFYPSVLTNLAGNIAVAFPFPTQDQDQQRSSTSISVSSHFLDWSALPSHGDDSEPPLDAPFDVILGADVVYEPDHTPWIHACVSRFLRRDKTSQFHLVLPLRRTHTFESDSVERAFTLPTTQVPALTILSRETIVCDAEDGGKAGEEVEYVYYRIGWKLDQGCI</sequence>
<gene>
    <name evidence="1" type="ORF">DFH08DRAFT_749076</name>
</gene>
<dbReference type="InterPro" id="IPR019410">
    <property type="entry name" value="Methyltransf_16"/>
</dbReference>
<accession>A0AAD6ZSD6</accession>
<organism evidence="1 2">
    <name type="scientific">Mycena albidolilacea</name>
    <dbReference type="NCBI Taxonomy" id="1033008"/>
    <lineage>
        <taxon>Eukaryota</taxon>
        <taxon>Fungi</taxon>
        <taxon>Dikarya</taxon>
        <taxon>Basidiomycota</taxon>
        <taxon>Agaricomycotina</taxon>
        <taxon>Agaricomycetes</taxon>
        <taxon>Agaricomycetidae</taxon>
        <taxon>Agaricales</taxon>
        <taxon>Marasmiineae</taxon>
        <taxon>Mycenaceae</taxon>
        <taxon>Mycena</taxon>
    </lineage>
</organism>
<comment type="caution">
    <text evidence="1">The sequence shown here is derived from an EMBL/GenBank/DDBJ whole genome shotgun (WGS) entry which is preliminary data.</text>
</comment>
<dbReference type="Proteomes" id="UP001218218">
    <property type="component" value="Unassembled WGS sequence"/>
</dbReference>
<protein>
    <recommendedName>
        <fullName evidence="3">S-adenosylmethionine-dependent methyltransferase</fullName>
    </recommendedName>
</protein>
<dbReference type="AlphaFoldDB" id="A0AAD6ZSD6"/>
<dbReference type="PANTHER" id="PTHR14614:SF147">
    <property type="entry name" value="S-ADENOSYLMETHIONINE-DEPENDENT METHYLTRANSFERASE OF THE SEVEN BETA-STRAND FAMILY"/>
    <property type="match status" value="1"/>
</dbReference>